<keyword evidence="7 13" id="KW-0863">Zinc-finger</keyword>
<dbReference type="GO" id="GO:0008270">
    <property type="term" value="F:zinc ion binding"/>
    <property type="evidence" value="ECO:0007669"/>
    <property type="project" value="UniProtKB-UniRule"/>
</dbReference>
<name>A0AA43RJR4_9LACT</name>
<dbReference type="Gene3D" id="2.10.230.10">
    <property type="entry name" value="Heat shock protein DnaJ, cysteine-rich domain"/>
    <property type="match status" value="1"/>
</dbReference>
<feature type="binding site" evidence="13">
    <location>
        <position position="174"/>
    </location>
    <ligand>
        <name>Zn(2+)</name>
        <dbReference type="ChEBI" id="CHEBI:29105"/>
        <label>2</label>
    </ligand>
</feature>
<evidence type="ECO:0000256" key="13">
    <source>
        <dbReference type="HAMAP-Rule" id="MF_01152"/>
    </source>
</evidence>
<dbReference type="InterPro" id="IPR012724">
    <property type="entry name" value="DnaJ"/>
</dbReference>
<comment type="domain">
    <text evidence="13">The J domain is necessary and sufficient to stimulate DnaK ATPase activity. Zinc center 1 plays an important role in the autonomous, DnaK-independent chaperone activity of DnaJ. Zinc center 2 is essential for interaction with DnaK and for DnaJ activity.</text>
</comment>
<keyword evidence="3 13" id="KW-0963">Cytoplasm</keyword>
<keyword evidence="18" id="KW-1185">Reference proteome</keyword>
<evidence type="ECO:0000256" key="3">
    <source>
        <dbReference type="ARBA" id="ARBA00022490"/>
    </source>
</evidence>
<evidence type="ECO:0000259" key="15">
    <source>
        <dbReference type="PROSITE" id="PS50076"/>
    </source>
</evidence>
<dbReference type="SUPFAM" id="SSF46565">
    <property type="entry name" value="Chaperone J-domain"/>
    <property type="match status" value="1"/>
</dbReference>
<feature type="binding site" evidence="13">
    <location>
        <position position="200"/>
    </location>
    <ligand>
        <name>Zn(2+)</name>
        <dbReference type="ChEBI" id="CHEBI:29105"/>
        <label>2</label>
    </ligand>
</feature>
<feature type="binding site" evidence="13">
    <location>
        <position position="214"/>
    </location>
    <ligand>
        <name>Zn(2+)</name>
        <dbReference type="ChEBI" id="CHEBI:29105"/>
        <label>1</label>
    </ligand>
</feature>
<dbReference type="EMBL" id="JAUNQW010000001">
    <property type="protein sequence ID" value="MDO5456765.1"/>
    <property type="molecule type" value="Genomic_DNA"/>
</dbReference>
<keyword evidence="8 13" id="KW-0862">Zinc</keyword>
<feature type="binding site" evidence="13">
    <location>
        <position position="171"/>
    </location>
    <ligand>
        <name>Zn(2+)</name>
        <dbReference type="ChEBI" id="CHEBI:29105"/>
        <label>2</label>
    </ligand>
</feature>
<dbReference type="InterPro" id="IPR001305">
    <property type="entry name" value="HSP_DnaJ_Cys-rich_dom"/>
</dbReference>
<dbReference type="CDD" id="cd10719">
    <property type="entry name" value="DnaJ_zf"/>
    <property type="match status" value="1"/>
</dbReference>
<dbReference type="NCBIfam" id="NF008035">
    <property type="entry name" value="PRK10767.1"/>
    <property type="match status" value="1"/>
</dbReference>
<evidence type="ECO:0000256" key="11">
    <source>
        <dbReference type="ARBA" id="ARBA00061004"/>
    </source>
</evidence>
<dbReference type="PROSITE" id="PS00636">
    <property type="entry name" value="DNAJ_1"/>
    <property type="match status" value="1"/>
</dbReference>
<comment type="subcellular location">
    <subcellularLocation>
        <location evidence="1 13">Cytoplasm</location>
    </subcellularLocation>
</comment>
<dbReference type="GO" id="GO:0009408">
    <property type="term" value="P:response to heat"/>
    <property type="evidence" value="ECO:0007669"/>
    <property type="project" value="InterPro"/>
</dbReference>
<gene>
    <name evidence="13 17" type="primary">dnaJ</name>
    <name evidence="17" type="ORF">Q4F26_00330</name>
</gene>
<comment type="similarity">
    <text evidence="11 13">Belongs to the DnaJ family.</text>
</comment>
<dbReference type="HAMAP" id="MF_01152">
    <property type="entry name" value="DnaJ"/>
    <property type="match status" value="1"/>
</dbReference>
<evidence type="ECO:0000256" key="2">
    <source>
        <dbReference type="ARBA" id="ARBA00011738"/>
    </source>
</evidence>
<keyword evidence="9 13" id="KW-0346">Stress response</keyword>
<dbReference type="Gene3D" id="1.10.287.110">
    <property type="entry name" value="DnaJ domain"/>
    <property type="match status" value="1"/>
</dbReference>
<dbReference type="FunFam" id="2.10.230.10:FF:000002">
    <property type="entry name" value="Molecular chaperone DnaJ"/>
    <property type="match status" value="1"/>
</dbReference>
<dbReference type="SMART" id="SM00271">
    <property type="entry name" value="DnaJ"/>
    <property type="match status" value="1"/>
</dbReference>
<evidence type="ECO:0000256" key="10">
    <source>
        <dbReference type="ARBA" id="ARBA00023186"/>
    </source>
</evidence>
<dbReference type="SUPFAM" id="SSF49493">
    <property type="entry name" value="HSP40/DnaJ peptide-binding domain"/>
    <property type="match status" value="2"/>
</dbReference>
<dbReference type="CDD" id="cd10747">
    <property type="entry name" value="DnaJ_C"/>
    <property type="match status" value="1"/>
</dbReference>
<evidence type="ECO:0000256" key="6">
    <source>
        <dbReference type="ARBA" id="ARBA00022737"/>
    </source>
</evidence>
<dbReference type="PROSITE" id="PS50076">
    <property type="entry name" value="DNAJ_2"/>
    <property type="match status" value="1"/>
</dbReference>
<dbReference type="GO" id="GO:0042026">
    <property type="term" value="P:protein refolding"/>
    <property type="evidence" value="ECO:0007669"/>
    <property type="project" value="TreeGrafter"/>
</dbReference>
<dbReference type="InterPro" id="IPR036410">
    <property type="entry name" value="HSP_DnaJ_Cys-rich_dom_sf"/>
</dbReference>
<dbReference type="FunFam" id="2.60.260.20:FF:000004">
    <property type="entry name" value="Molecular chaperone DnaJ"/>
    <property type="match status" value="1"/>
</dbReference>
<feature type="repeat" description="CXXCXGXG motif" evidence="13">
    <location>
        <begin position="197"/>
        <end position="204"/>
    </location>
</feature>
<dbReference type="PANTHER" id="PTHR43096:SF48">
    <property type="entry name" value="CHAPERONE PROTEIN DNAJ"/>
    <property type="match status" value="1"/>
</dbReference>
<dbReference type="PANTHER" id="PTHR43096">
    <property type="entry name" value="DNAJ HOMOLOG 1, MITOCHONDRIAL-RELATED"/>
    <property type="match status" value="1"/>
</dbReference>
<evidence type="ECO:0000256" key="8">
    <source>
        <dbReference type="ARBA" id="ARBA00022833"/>
    </source>
</evidence>
<feature type="binding site" evidence="13">
    <location>
        <position position="197"/>
    </location>
    <ligand>
        <name>Zn(2+)</name>
        <dbReference type="ChEBI" id="CHEBI:29105"/>
        <label>2</label>
    </ligand>
</feature>
<dbReference type="NCBIfam" id="NF010869">
    <property type="entry name" value="PRK14276.1"/>
    <property type="match status" value="1"/>
</dbReference>
<comment type="subunit">
    <text evidence="2 13">Homodimer.</text>
</comment>
<keyword evidence="4 13" id="KW-0235">DNA replication</keyword>
<feature type="binding site" evidence="13">
    <location>
        <position position="154"/>
    </location>
    <ligand>
        <name>Zn(2+)</name>
        <dbReference type="ChEBI" id="CHEBI:29105"/>
        <label>1</label>
    </ligand>
</feature>
<dbReference type="Pfam" id="PF00226">
    <property type="entry name" value="DnaJ"/>
    <property type="match status" value="1"/>
</dbReference>
<feature type="domain" description="CR-type" evidence="16">
    <location>
        <begin position="141"/>
        <end position="223"/>
    </location>
</feature>
<dbReference type="GO" id="GO:0005524">
    <property type="term" value="F:ATP binding"/>
    <property type="evidence" value="ECO:0007669"/>
    <property type="project" value="InterPro"/>
</dbReference>
<evidence type="ECO:0000256" key="1">
    <source>
        <dbReference type="ARBA" id="ARBA00004496"/>
    </source>
</evidence>
<evidence type="ECO:0000256" key="9">
    <source>
        <dbReference type="ARBA" id="ARBA00023016"/>
    </source>
</evidence>
<evidence type="ECO:0000313" key="17">
    <source>
        <dbReference type="EMBL" id="MDO5456765.1"/>
    </source>
</evidence>
<dbReference type="NCBIfam" id="TIGR02349">
    <property type="entry name" value="DnaJ_bact"/>
    <property type="match status" value="1"/>
</dbReference>
<dbReference type="InterPro" id="IPR018253">
    <property type="entry name" value="DnaJ_domain_CS"/>
</dbReference>
<feature type="repeat" description="CXXCXGXG motif" evidence="13">
    <location>
        <begin position="154"/>
        <end position="161"/>
    </location>
</feature>
<dbReference type="AlphaFoldDB" id="A0AA43RJR4"/>
<keyword evidence="6 13" id="KW-0677">Repeat</keyword>
<dbReference type="Gene3D" id="2.60.260.20">
    <property type="entry name" value="Urease metallochaperone UreE, N-terminal domain"/>
    <property type="match status" value="2"/>
</dbReference>
<dbReference type="GO" id="GO:0006260">
    <property type="term" value="P:DNA replication"/>
    <property type="evidence" value="ECO:0007669"/>
    <property type="project" value="UniProtKB-KW"/>
</dbReference>
<accession>A0AA43RJR4</accession>
<evidence type="ECO:0000256" key="14">
    <source>
        <dbReference type="PROSITE-ProRule" id="PRU00546"/>
    </source>
</evidence>
<dbReference type="InterPro" id="IPR001623">
    <property type="entry name" value="DnaJ_domain"/>
</dbReference>
<dbReference type="CDD" id="cd06257">
    <property type="entry name" value="DnaJ"/>
    <property type="match status" value="1"/>
</dbReference>
<dbReference type="Pfam" id="PF01556">
    <property type="entry name" value="DnaJ_C"/>
    <property type="match status" value="1"/>
</dbReference>
<organism evidence="17 18">
    <name type="scientific">Atopococcus tabaci</name>
    <dbReference type="NCBI Taxonomy" id="269774"/>
    <lineage>
        <taxon>Bacteria</taxon>
        <taxon>Bacillati</taxon>
        <taxon>Bacillota</taxon>
        <taxon>Bacilli</taxon>
        <taxon>Lactobacillales</taxon>
        <taxon>Carnobacteriaceae</taxon>
        <taxon>Atopococcus</taxon>
    </lineage>
</organism>
<reference evidence="17" key="1">
    <citation type="submission" date="2023-07" db="EMBL/GenBank/DDBJ databases">
        <title>Between Cages and Wild: Unraveling the Impact of Captivity on Animal Microbiomes and Antimicrobial Resistance.</title>
        <authorList>
            <person name="Schmartz G.P."/>
            <person name="Rehner J."/>
            <person name="Schuff M.J."/>
            <person name="Becker S.L."/>
            <person name="Kravczyk M."/>
            <person name="Gurevich A."/>
            <person name="Francke R."/>
            <person name="Mueller R."/>
            <person name="Keller V."/>
            <person name="Keller A."/>
        </authorList>
    </citation>
    <scope>NUCLEOTIDE SEQUENCE</scope>
    <source>
        <strain evidence="17">S39M_St_73</strain>
    </source>
</reference>
<sequence length="386" mass="41766">MADKKDYYDVLGVSRDASADEIKRAYRKLSKKYHPDINDAEDANEKFKEATEAYETLSNDQKRQQYDQFGHAGAQGGFGGGQGAGGYGGFNAGGFGGGGGFEDIFNTFFGGGSATRDPNAPVQGDDLQYTMDLEFEEAVFGKEETIHYKRDETCSTCTGSGAKPGTDPQTCSKCRGSGTMTSAQQTAFGTFQTQTTCDQCGGTGKEIKEKCQDCHGAGRRRETHSVKVTIPAGIEDGNQIRLQGQGNAGENDGPYGDLYVVFNVKPSSQFVRRGSEIYYEMPINFVQATLGDDVQIPTVHGNVSLKIPAGTQTGTTFRLKGKGAPRLNGSGTGNQQVKVKVEIPKKLTKEQAEILRQFADVSDIQVKEQADDSFFNKVKDVFRGDK</sequence>
<evidence type="ECO:0000256" key="12">
    <source>
        <dbReference type="ARBA" id="ARBA00067609"/>
    </source>
</evidence>
<feature type="repeat" description="CXXCXGXG motif" evidence="13">
    <location>
        <begin position="171"/>
        <end position="178"/>
    </location>
</feature>
<dbReference type="PRINTS" id="PR00625">
    <property type="entry name" value="JDOMAIN"/>
</dbReference>
<dbReference type="GO" id="GO:0051082">
    <property type="term" value="F:unfolded protein binding"/>
    <property type="evidence" value="ECO:0007669"/>
    <property type="project" value="UniProtKB-UniRule"/>
</dbReference>
<dbReference type="GO" id="GO:0031072">
    <property type="term" value="F:heat shock protein binding"/>
    <property type="evidence" value="ECO:0007669"/>
    <property type="project" value="InterPro"/>
</dbReference>
<evidence type="ECO:0000256" key="5">
    <source>
        <dbReference type="ARBA" id="ARBA00022723"/>
    </source>
</evidence>
<evidence type="ECO:0000256" key="4">
    <source>
        <dbReference type="ARBA" id="ARBA00022705"/>
    </source>
</evidence>
<evidence type="ECO:0000256" key="7">
    <source>
        <dbReference type="ARBA" id="ARBA00022771"/>
    </source>
</evidence>
<dbReference type="InterPro" id="IPR002939">
    <property type="entry name" value="DnaJ_C"/>
</dbReference>
<dbReference type="PROSITE" id="PS51188">
    <property type="entry name" value="ZF_CR"/>
    <property type="match status" value="1"/>
</dbReference>
<dbReference type="Proteomes" id="UP001171751">
    <property type="component" value="Unassembled WGS sequence"/>
</dbReference>
<feature type="binding site" evidence="13">
    <location>
        <position position="157"/>
    </location>
    <ligand>
        <name>Zn(2+)</name>
        <dbReference type="ChEBI" id="CHEBI:29105"/>
        <label>1</label>
    </ligand>
</feature>
<dbReference type="GO" id="GO:0005737">
    <property type="term" value="C:cytoplasm"/>
    <property type="evidence" value="ECO:0007669"/>
    <property type="project" value="UniProtKB-SubCell"/>
</dbReference>
<feature type="binding site" evidence="13">
    <location>
        <position position="211"/>
    </location>
    <ligand>
        <name>Zn(2+)</name>
        <dbReference type="ChEBI" id="CHEBI:29105"/>
        <label>1</label>
    </ligand>
</feature>
<dbReference type="SUPFAM" id="SSF57938">
    <property type="entry name" value="DnaJ/Hsp40 cysteine-rich domain"/>
    <property type="match status" value="1"/>
</dbReference>
<feature type="domain" description="J" evidence="15">
    <location>
        <begin position="6"/>
        <end position="70"/>
    </location>
</feature>
<proteinExistence type="inferred from homology"/>
<comment type="function">
    <text evidence="13">Participates actively in the response to hyperosmotic and heat shock by preventing the aggregation of stress-denatured proteins and by disaggregating proteins, also in an autonomous, DnaK-independent fashion. Unfolded proteins bind initially to DnaJ; upon interaction with the DnaJ-bound protein, DnaK hydrolyzes its bound ATP, resulting in the formation of a stable complex. GrpE releases ADP from DnaK; ATP binding to DnaK triggers the release of the substrate protein, thus completing the reaction cycle. Several rounds of ATP-dependent interactions between DnaJ, DnaK and GrpE are required for fully efficient folding. Also involved, together with DnaK and GrpE, in the DNA replication of plasmids through activation of initiation proteins.</text>
</comment>
<dbReference type="InterPro" id="IPR008971">
    <property type="entry name" value="HSP40/DnaJ_pept-bd"/>
</dbReference>
<protein>
    <recommendedName>
        <fullName evidence="12 13">Chaperone protein DnaJ</fullName>
    </recommendedName>
</protein>
<feature type="zinc finger region" description="CR-type" evidence="14">
    <location>
        <begin position="141"/>
        <end position="223"/>
    </location>
</feature>
<dbReference type="Pfam" id="PF00684">
    <property type="entry name" value="DnaJ_CXXCXGXG"/>
    <property type="match status" value="1"/>
</dbReference>
<feature type="repeat" description="CXXCXGXG motif" evidence="13">
    <location>
        <begin position="211"/>
        <end position="218"/>
    </location>
</feature>
<dbReference type="FunFam" id="1.10.287.110:FF:000031">
    <property type="entry name" value="Molecular chaperone DnaJ"/>
    <property type="match status" value="1"/>
</dbReference>
<dbReference type="InterPro" id="IPR036869">
    <property type="entry name" value="J_dom_sf"/>
</dbReference>
<comment type="caution">
    <text evidence="17">The sequence shown here is derived from an EMBL/GenBank/DDBJ whole genome shotgun (WGS) entry which is preliminary data.</text>
</comment>
<keyword evidence="5 13" id="KW-0479">Metal-binding</keyword>
<evidence type="ECO:0000259" key="16">
    <source>
        <dbReference type="PROSITE" id="PS51188"/>
    </source>
</evidence>
<keyword evidence="10 13" id="KW-0143">Chaperone</keyword>
<comment type="cofactor">
    <cofactor evidence="13">
        <name>Zn(2+)</name>
        <dbReference type="ChEBI" id="CHEBI:29105"/>
    </cofactor>
    <text evidence="13">Binds 2 Zn(2+) ions per monomer.</text>
</comment>
<evidence type="ECO:0000313" key="18">
    <source>
        <dbReference type="Proteomes" id="UP001171751"/>
    </source>
</evidence>